<dbReference type="Gene3D" id="3.40.50.150">
    <property type="entry name" value="Vaccinia Virus protein VP39"/>
    <property type="match status" value="1"/>
</dbReference>
<feature type="binding site" evidence="4">
    <location>
        <position position="381"/>
    </location>
    <ligand>
        <name>S-adenosyl-L-methionine</name>
        <dbReference type="ChEBI" id="CHEBI:59789"/>
    </ligand>
</feature>
<proteinExistence type="inferred from homology"/>
<dbReference type="OrthoDB" id="9804590at2"/>
<dbReference type="Proteomes" id="UP000184447">
    <property type="component" value="Unassembled WGS sequence"/>
</dbReference>
<keyword evidence="8" id="KW-1185">Reference proteome</keyword>
<keyword evidence="1 4" id="KW-0489">Methyltransferase</keyword>
<dbReference type="SUPFAM" id="SSF53335">
    <property type="entry name" value="S-adenosyl-L-methionine-dependent methyltransferases"/>
    <property type="match status" value="1"/>
</dbReference>
<dbReference type="STRING" id="1121316.SAMN02745207_00057"/>
<gene>
    <name evidence="7" type="ORF">SAMN02745207_00057</name>
</gene>
<protein>
    <submittedName>
        <fullName evidence="7">23S rRNA m(5)U-1939 methyltransferase</fullName>
    </submittedName>
</protein>
<dbReference type="EMBL" id="FQXM01000002">
    <property type="protein sequence ID" value="SHH12763.1"/>
    <property type="molecule type" value="Genomic_DNA"/>
</dbReference>
<dbReference type="PROSITE" id="PS51687">
    <property type="entry name" value="SAM_MT_RNA_M5U"/>
    <property type="match status" value="1"/>
</dbReference>
<evidence type="ECO:0000259" key="6">
    <source>
        <dbReference type="PROSITE" id="PS50926"/>
    </source>
</evidence>
<feature type="domain" description="TRAM" evidence="6">
    <location>
        <begin position="1"/>
        <end position="58"/>
    </location>
</feature>
<name>A0A1M5QGV8_9CLOT</name>
<feature type="binding site" evidence="4">
    <location>
        <position position="315"/>
    </location>
    <ligand>
        <name>S-adenosyl-L-methionine</name>
        <dbReference type="ChEBI" id="CHEBI:59789"/>
    </ligand>
</feature>
<keyword evidence="2 4" id="KW-0808">Transferase</keyword>
<feature type="active site" evidence="5">
    <location>
        <position position="408"/>
    </location>
</feature>
<dbReference type="PROSITE" id="PS50926">
    <property type="entry name" value="TRAM"/>
    <property type="match status" value="1"/>
</dbReference>
<dbReference type="PANTHER" id="PTHR11061:SF30">
    <property type="entry name" value="TRNA (URACIL(54)-C(5))-METHYLTRANSFERASE"/>
    <property type="match status" value="1"/>
</dbReference>
<evidence type="ECO:0000256" key="3">
    <source>
        <dbReference type="ARBA" id="ARBA00022691"/>
    </source>
</evidence>
<dbReference type="InterPro" id="IPR010280">
    <property type="entry name" value="U5_MeTrfase_fam"/>
</dbReference>
<dbReference type="NCBIfam" id="TIGR00479">
    <property type="entry name" value="rumA"/>
    <property type="match status" value="1"/>
</dbReference>
<comment type="similarity">
    <text evidence="4">Belongs to the class I-like SAM-binding methyltransferase superfamily. RNA M5U methyltransferase family.</text>
</comment>
<evidence type="ECO:0000313" key="8">
    <source>
        <dbReference type="Proteomes" id="UP000184447"/>
    </source>
</evidence>
<dbReference type="InterPro" id="IPR029063">
    <property type="entry name" value="SAM-dependent_MTases_sf"/>
</dbReference>
<dbReference type="AlphaFoldDB" id="A0A1M5QGV8"/>
<reference evidence="7 8" key="1">
    <citation type="submission" date="2016-11" db="EMBL/GenBank/DDBJ databases">
        <authorList>
            <person name="Jaros S."/>
            <person name="Januszkiewicz K."/>
            <person name="Wedrychowicz H."/>
        </authorList>
    </citation>
    <scope>NUCLEOTIDE SEQUENCE [LARGE SCALE GENOMIC DNA]</scope>
    <source>
        <strain evidence="7 8">DSM 8605</strain>
    </source>
</reference>
<dbReference type="InterPro" id="IPR012340">
    <property type="entry name" value="NA-bd_OB-fold"/>
</dbReference>
<dbReference type="GO" id="GO:0070041">
    <property type="term" value="F:rRNA (uridine-C5-)-methyltransferase activity"/>
    <property type="evidence" value="ECO:0007669"/>
    <property type="project" value="TreeGrafter"/>
</dbReference>
<evidence type="ECO:0000256" key="4">
    <source>
        <dbReference type="PROSITE-ProRule" id="PRU01024"/>
    </source>
</evidence>
<evidence type="ECO:0000256" key="1">
    <source>
        <dbReference type="ARBA" id="ARBA00022603"/>
    </source>
</evidence>
<feature type="binding site" evidence="4">
    <location>
        <position position="336"/>
    </location>
    <ligand>
        <name>S-adenosyl-L-methionine</name>
        <dbReference type="ChEBI" id="CHEBI:59789"/>
    </ligand>
</feature>
<dbReference type="InterPro" id="IPR002792">
    <property type="entry name" value="TRAM_dom"/>
</dbReference>
<dbReference type="InterPro" id="IPR030390">
    <property type="entry name" value="MeTrfase_TrmA_AS"/>
</dbReference>
<evidence type="ECO:0000313" key="7">
    <source>
        <dbReference type="EMBL" id="SHH12763.1"/>
    </source>
</evidence>
<dbReference type="SUPFAM" id="SSF50249">
    <property type="entry name" value="Nucleic acid-binding proteins"/>
    <property type="match status" value="1"/>
</dbReference>
<dbReference type="CDD" id="cd02440">
    <property type="entry name" value="AdoMet_MTases"/>
    <property type="match status" value="1"/>
</dbReference>
<dbReference type="FunFam" id="3.40.50.150:FF:000009">
    <property type="entry name" value="23S rRNA (Uracil(1939)-C(5))-methyltransferase RlmD"/>
    <property type="match status" value="1"/>
</dbReference>
<evidence type="ECO:0000256" key="2">
    <source>
        <dbReference type="ARBA" id="ARBA00022679"/>
    </source>
</evidence>
<feature type="active site" description="Nucleophile" evidence="4">
    <location>
        <position position="408"/>
    </location>
</feature>
<evidence type="ECO:0000256" key="5">
    <source>
        <dbReference type="PROSITE-ProRule" id="PRU10015"/>
    </source>
</evidence>
<sequence length="451" mass="51159">MKKRTVYELNIEGTEFPGYGVAFKDNKKILIKGTLPGQKVKAFVKKFKSGNAIANLNEIIEDVYYKIEPKCPVFNICGGCTHQFISYEKQLEFKKDQLLQLFDNAEIKDFEFLGVEGSPEIYEYRNKMEFTFGDMEKGGELCLGMHMKGRSFSIVTADECKIIDEDFNLLLKTVLDYFRKKDFKHYKIMAREGYLRNLVIRKGKNTGELMVAIVTTSQEDFSMDELTEILKGLNYKGKLRSLLHIINDSLSDTVQADEIKVLYGEDFITEEVLGLKFKITPFSFFQTNTLGAEKLYSLVRDFMGNSENKTVFDLYCGTGTIGQIVAQKAKKVIGVELIEEAVESAKENAKLNNLNNCQFIAGDVKNVIQNLKENPDIIILDPPRPGVHPVALDYVLKFNAKEIIYVSCNPKTLVNDLKVLLGSKYKITQVIGMDLFPSTPHLESIVKLVKI</sequence>
<dbReference type="PANTHER" id="PTHR11061">
    <property type="entry name" value="RNA M5U METHYLTRANSFERASE"/>
    <property type="match status" value="1"/>
</dbReference>
<organism evidence="7 8">
    <name type="scientific">Clostridium grantii DSM 8605</name>
    <dbReference type="NCBI Taxonomy" id="1121316"/>
    <lineage>
        <taxon>Bacteria</taxon>
        <taxon>Bacillati</taxon>
        <taxon>Bacillota</taxon>
        <taxon>Clostridia</taxon>
        <taxon>Eubacteriales</taxon>
        <taxon>Clostridiaceae</taxon>
        <taxon>Clostridium</taxon>
    </lineage>
</organism>
<keyword evidence="3 4" id="KW-0949">S-adenosyl-L-methionine</keyword>
<dbReference type="RefSeq" id="WP_073335806.1">
    <property type="nucleotide sequence ID" value="NZ_FQXM01000002.1"/>
</dbReference>
<dbReference type="Pfam" id="PF05958">
    <property type="entry name" value="tRNA_U5-meth_tr"/>
    <property type="match status" value="1"/>
</dbReference>
<dbReference type="GO" id="GO:0070475">
    <property type="term" value="P:rRNA base methylation"/>
    <property type="evidence" value="ECO:0007669"/>
    <property type="project" value="TreeGrafter"/>
</dbReference>
<accession>A0A1M5QGV8</accession>
<dbReference type="PROSITE" id="PS01230">
    <property type="entry name" value="TRMA_1"/>
    <property type="match status" value="1"/>
</dbReference>
<dbReference type="Gene3D" id="2.40.50.1070">
    <property type="match status" value="1"/>
</dbReference>
<feature type="binding site" evidence="4">
    <location>
        <position position="286"/>
    </location>
    <ligand>
        <name>S-adenosyl-L-methionine</name>
        <dbReference type="ChEBI" id="CHEBI:59789"/>
    </ligand>
</feature>
<dbReference type="Gene3D" id="2.40.50.140">
    <property type="entry name" value="Nucleic acid-binding proteins"/>
    <property type="match status" value="1"/>
</dbReference>